<protein>
    <submittedName>
        <fullName evidence="3">Uncharacterized protein</fullName>
    </submittedName>
</protein>
<dbReference type="EMBL" id="LJIJ01000043">
    <property type="protein sequence ID" value="ODN04453.1"/>
    <property type="molecule type" value="Genomic_DNA"/>
</dbReference>
<reference evidence="3 4" key="1">
    <citation type="journal article" date="2016" name="Genome Biol. Evol.">
        <title>Gene Family Evolution Reflects Adaptation to Soil Environmental Stressors in the Genome of the Collembolan Orchesella cincta.</title>
        <authorList>
            <person name="Faddeeva-Vakhrusheva A."/>
            <person name="Derks M.F."/>
            <person name="Anvar S.Y."/>
            <person name="Agamennone V."/>
            <person name="Suring W."/>
            <person name="Smit S."/>
            <person name="van Straalen N.M."/>
            <person name="Roelofs D."/>
        </authorList>
    </citation>
    <scope>NUCLEOTIDE SEQUENCE [LARGE SCALE GENOMIC DNA]</scope>
    <source>
        <tissue evidence="3">Mixed pool</tissue>
    </source>
</reference>
<dbReference type="AlphaFoldDB" id="A0A1D2NGR7"/>
<evidence type="ECO:0000313" key="4">
    <source>
        <dbReference type="Proteomes" id="UP000094527"/>
    </source>
</evidence>
<evidence type="ECO:0000313" key="3">
    <source>
        <dbReference type="EMBL" id="ODN04453.1"/>
    </source>
</evidence>
<feature type="region of interest" description="Disordered" evidence="1">
    <location>
        <begin position="52"/>
        <end position="74"/>
    </location>
</feature>
<feature type="chain" id="PRO_5008905545" evidence="2">
    <location>
        <begin position="28"/>
        <end position="725"/>
    </location>
</feature>
<accession>A0A1D2NGR7</accession>
<evidence type="ECO:0000256" key="1">
    <source>
        <dbReference type="SAM" id="MobiDB-lite"/>
    </source>
</evidence>
<feature type="region of interest" description="Disordered" evidence="1">
    <location>
        <begin position="313"/>
        <end position="360"/>
    </location>
</feature>
<evidence type="ECO:0000256" key="2">
    <source>
        <dbReference type="SAM" id="SignalP"/>
    </source>
</evidence>
<feature type="compositionally biased region" description="Basic and acidic residues" evidence="1">
    <location>
        <begin position="653"/>
        <end position="674"/>
    </location>
</feature>
<name>A0A1D2NGR7_ORCCI</name>
<proteinExistence type="predicted"/>
<sequence>MNSSKTLLLLVASVVVVLLVSIPGVLSQESEQDTIKNQTDIVIDDGSNNDTITTTTTTTTTPAPVANDSSNSADAESAILEPPSVTTPATMMIIGTVSYNSPCNVTSDCEPNRNLECINETCTCSDTTQHYDLSQGSCVIPIGKKCDDSHPNGDSMCPEFAECYRAQCICKTGYSMHTLTRCKLDTDDEETRRKPIVLYPLANGNAKQVILSDCEPECDESKGVSCQQGKCKCVDPEAIFMEDFGSCLNTTMQQSLKDALELVTTAEKEIKGFAAILGKVDPSQKKDQEFAGSDYINQLIGLFQEGDEGITEASNATTASASSDSATETTVPSSSSSKDSVAENDETLTSSGEPVHQTGEVVRRPGSSWLDVNQPHTQAGAIVQRQAPPYPGGEQSTLFHGEGIPLDGIGVIPGEQNQYRIPIQGGQYGGGGGFGQYGGGGGFGPGFSNGGGGGGFQPSSYGQGGFGGPIGGQGGFGQGSFGGGQGGFGAPGGGFGGPIGGQGGFGAPGGGFGAPGGAQGGFGGGQGGFGAPGGGQGGFGGGQGGYGAPGGGQGGFGAPGGSFGAPGGGQGGFGGGQGGGFGAPGGGQGGQGPPPPPPPGGGFGLGPRKDDNPIVDVAEIVTRSLKLFEKFLPLIHAVNDGLNHVFKKPPPLHKREDSGGGDDSKRDRRRFGEEDSREQEEGEGGILSTFIRFITILLRLKRRVLTPLNGEGEGPLAKILGMKNL</sequence>
<feature type="region of interest" description="Disordered" evidence="1">
    <location>
        <begin position="462"/>
        <end position="610"/>
    </location>
</feature>
<comment type="caution">
    <text evidence="3">The sequence shown here is derived from an EMBL/GenBank/DDBJ whole genome shotgun (WGS) entry which is preliminary data.</text>
</comment>
<keyword evidence="4" id="KW-1185">Reference proteome</keyword>
<gene>
    <name evidence="3" type="ORF">Ocin01_02236</name>
</gene>
<dbReference type="OMA" id="RNLECIN"/>
<feature type="region of interest" description="Disordered" evidence="1">
    <location>
        <begin position="646"/>
        <end position="683"/>
    </location>
</feature>
<feature type="compositionally biased region" description="Gly residues" evidence="1">
    <location>
        <begin position="462"/>
        <end position="591"/>
    </location>
</feature>
<feature type="compositionally biased region" description="Low complexity" evidence="1">
    <location>
        <begin position="313"/>
        <end position="337"/>
    </location>
</feature>
<dbReference type="STRING" id="48709.A0A1D2NGR7"/>
<organism evidence="3 4">
    <name type="scientific">Orchesella cincta</name>
    <name type="common">Springtail</name>
    <name type="synonym">Podura cincta</name>
    <dbReference type="NCBI Taxonomy" id="48709"/>
    <lineage>
        <taxon>Eukaryota</taxon>
        <taxon>Metazoa</taxon>
        <taxon>Ecdysozoa</taxon>
        <taxon>Arthropoda</taxon>
        <taxon>Hexapoda</taxon>
        <taxon>Collembola</taxon>
        <taxon>Entomobryomorpha</taxon>
        <taxon>Entomobryoidea</taxon>
        <taxon>Orchesellidae</taxon>
        <taxon>Orchesellinae</taxon>
        <taxon>Orchesella</taxon>
    </lineage>
</organism>
<dbReference type="Proteomes" id="UP000094527">
    <property type="component" value="Unassembled WGS sequence"/>
</dbReference>
<keyword evidence="2" id="KW-0732">Signal</keyword>
<feature type="signal peptide" evidence="2">
    <location>
        <begin position="1"/>
        <end position="27"/>
    </location>
</feature>